<accession>A0ACC6M7P9</accession>
<evidence type="ECO:0000313" key="2">
    <source>
        <dbReference type="Proteomes" id="UP001277972"/>
    </source>
</evidence>
<protein>
    <submittedName>
        <fullName evidence="1">Bifunctional diguanylate cyclase/phosphodiesterase</fullName>
        <ecNumber evidence="1">2.7.7.65</ecNumber>
        <ecNumber evidence="1">3.1.4.52</ecNumber>
    </submittedName>
</protein>
<dbReference type="EC" id="2.7.7.65" evidence="1"/>
<dbReference type="EC" id="3.1.4.52" evidence="1"/>
<sequence length="545" mass="62292">MQQTSNFYPSNDDLLTILAHNKNLLFVVKKNQDQFHCTFLSGKLQDKLQLPQNIGADFIVSNESQLREAFTGKEVGFEHHYKKYDLCTTLLPVVKENEVVEVIGTTTDITSFKQTENEMNYMATHDMLTNLPNRQKFFDDLTEILEGNSEKALPRAIVIFGLDRLKNVNDTLGQFSGDRVIAIIAERLQANVPNGCPVYRLGGDEFVMLMNHEPVDVNNFARKMLQLIRQPMKIVGKDFYMTGTIGINYFSEKAKNVEEYVNRASVAIHYGKTQGGNCIIEYTRQMSEQYNELILLESDIRKAFKLKEFTLSYQPKVDVNTDEIIGVEALIRWEHGKKGKISPSIFIPIAEQIGMIAQIGEWVLKEACMQFVKWQKSGASPVIVAVNISAVELQQPNFLIRVKQIIQETGMDPNYLEIEITENSVMQNTEECIERMNELRRMGISLSIDDFGTGYSSMGYLQKFPINYLKIDQSFLRELRDQSGSAEIIKAMIQLGHTFGLKVVAEGVEEEDILSFIRNEQCDYYQGYFYSKPLTPDLIEEKLLM</sequence>
<organism evidence="1 2">
    <name type="scientific">Gracilibacillus pellucidus</name>
    <dbReference type="NCBI Taxonomy" id="3095368"/>
    <lineage>
        <taxon>Bacteria</taxon>
        <taxon>Bacillati</taxon>
        <taxon>Bacillota</taxon>
        <taxon>Bacilli</taxon>
        <taxon>Bacillales</taxon>
        <taxon>Bacillaceae</taxon>
        <taxon>Gracilibacillus</taxon>
    </lineage>
</organism>
<dbReference type="Proteomes" id="UP001277972">
    <property type="component" value="Unassembled WGS sequence"/>
</dbReference>
<keyword evidence="2" id="KW-1185">Reference proteome</keyword>
<keyword evidence="1" id="KW-0548">Nucleotidyltransferase</keyword>
<gene>
    <name evidence="1" type="ORF">SH601_12945</name>
</gene>
<dbReference type="EMBL" id="JAWZSR010000007">
    <property type="protein sequence ID" value="MDX8046893.1"/>
    <property type="molecule type" value="Genomic_DNA"/>
</dbReference>
<name>A0ACC6M7P9_9BACI</name>
<evidence type="ECO:0000313" key="1">
    <source>
        <dbReference type="EMBL" id="MDX8046893.1"/>
    </source>
</evidence>
<keyword evidence="1" id="KW-0808">Transferase</keyword>
<proteinExistence type="predicted"/>
<comment type="caution">
    <text evidence="1">The sequence shown here is derived from an EMBL/GenBank/DDBJ whole genome shotgun (WGS) entry which is preliminary data.</text>
</comment>
<keyword evidence="1" id="KW-0378">Hydrolase</keyword>
<reference evidence="1" key="1">
    <citation type="submission" date="2023-11" db="EMBL/GenBank/DDBJ databases">
        <title>Gracilibacillus pellucida a moderately halophilic bacterium isolated from saline soil in Xinjiang province.</title>
        <authorList>
            <person name="Zhang Z."/>
            <person name="Tan F."/>
            <person name="Wang Y."/>
            <person name="Xia M."/>
        </authorList>
    </citation>
    <scope>NUCLEOTIDE SEQUENCE</scope>
    <source>
        <strain evidence="1">S3-1-1</strain>
    </source>
</reference>